<dbReference type="EC" id="2.7.13.3" evidence="2"/>
<dbReference type="Pfam" id="PF02518">
    <property type="entry name" value="HATPase_c"/>
    <property type="match status" value="1"/>
</dbReference>
<evidence type="ECO:0000256" key="7">
    <source>
        <dbReference type="ARBA" id="ARBA00022840"/>
    </source>
</evidence>
<keyword evidence="6 11" id="KW-0418">Kinase</keyword>
<evidence type="ECO:0000256" key="1">
    <source>
        <dbReference type="ARBA" id="ARBA00000085"/>
    </source>
</evidence>
<protein>
    <recommendedName>
        <fullName evidence="2">histidine kinase</fullName>
        <ecNumber evidence="2">2.7.13.3</ecNumber>
    </recommendedName>
</protein>
<dbReference type="SUPFAM" id="SSF55874">
    <property type="entry name" value="ATPase domain of HSP90 chaperone/DNA topoisomerase II/histidine kinase"/>
    <property type="match status" value="1"/>
</dbReference>
<gene>
    <name evidence="11" type="ORF">GV828_07260</name>
</gene>
<organism evidence="11 12">
    <name type="scientific">Flavobacterium ichthyis</name>
    <dbReference type="NCBI Taxonomy" id="2698827"/>
    <lineage>
        <taxon>Bacteria</taxon>
        <taxon>Pseudomonadati</taxon>
        <taxon>Bacteroidota</taxon>
        <taxon>Flavobacteriia</taxon>
        <taxon>Flavobacteriales</taxon>
        <taxon>Flavobacteriaceae</taxon>
        <taxon>Flavobacterium</taxon>
    </lineage>
</organism>
<dbReference type="InterPro" id="IPR036890">
    <property type="entry name" value="HATPase_C_sf"/>
</dbReference>
<keyword evidence="12" id="KW-1185">Reference proteome</keyword>
<evidence type="ECO:0000256" key="4">
    <source>
        <dbReference type="ARBA" id="ARBA00022679"/>
    </source>
</evidence>
<evidence type="ECO:0000256" key="3">
    <source>
        <dbReference type="ARBA" id="ARBA00022553"/>
    </source>
</evidence>
<keyword evidence="5" id="KW-0547">Nucleotide-binding</keyword>
<keyword evidence="9" id="KW-0812">Transmembrane</keyword>
<proteinExistence type="predicted"/>
<comment type="caution">
    <text evidence="11">The sequence shown here is derived from an EMBL/GenBank/DDBJ whole genome shotgun (WGS) entry which is preliminary data.</text>
</comment>
<dbReference type="CDD" id="cd16917">
    <property type="entry name" value="HATPase_UhpB-NarQ-NarX-like"/>
    <property type="match status" value="1"/>
</dbReference>
<keyword evidence="7" id="KW-0067">ATP-binding</keyword>
<evidence type="ECO:0000313" key="11">
    <source>
        <dbReference type="EMBL" id="NBL64995.1"/>
    </source>
</evidence>
<dbReference type="Pfam" id="PF07730">
    <property type="entry name" value="HisKA_3"/>
    <property type="match status" value="1"/>
</dbReference>
<evidence type="ECO:0000259" key="10">
    <source>
        <dbReference type="SMART" id="SM00387"/>
    </source>
</evidence>
<keyword evidence="4" id="KW-0808">Transferase</keyword>
<dbReference type="Gene3D" id="3.30.565.10">
    <property type="entry name" value="Histidine kinase-like ATPase, C-terminal domain"/>
    <property type="match status" value="1"/>
</dbReference>
<feature type="domain" description="Histidine kinase/HSP90-like ATPase" evidence="10">
    <location>
        <begin position="166"/>
        <end position="257"/>
    </location>
</feature>
<sequence>MQYKELQLLIISVSIVFITLLVLTLSILYYFYKKKSEYLAQKMKSELQFKSELVKAQIEIKDQTLLEISRELHDNIGQIISVAIMQVNLGLEQSSAVTKENLSELKEVLSKSLNEIRLLSRVINKENILNSNLTETISADLERIQNLKKIKCDFLDNTTEPIYNPEHELIIYRIFQESLLNILKHSHSEIVNVAVTTRDGGFEMIINDTGKGFDINLKTKGSGLKNMKHRATLIGAKISFKSVDQVTSIRLFYPNKKQDDQPN</sequence>
<evidence type="ECO:0000256" key="5">
    <source>
        <dbReference type="ARBA" id="ARBA00022741"/>
    </source>
</evidence>
<dbReference type="InterPro" id="IPR011712">
    <property type="entry name" value="Sig_transdc_His_kin_sub3_dim/P"/>
</dbReference>
<accession>A0ABW9ZD31</accession>
<evidence type="ECO:0000256" key="2">
    <source>
        <dbReference type="ARBA" id="ARBA00012438"/>
    </source>
</evidence>
<keyword evidence="8" id="KW-0902">Two-component regulatory system</keyword>
<keyword evidence="9" id="KW-0472">Membrane</keyword>
<dbReference type="InterPro" id="IPR003594">
    <property type="entry name" value="HATPase_dom"/>
</dbReference>
<dbReference type="PANTHER" id="PTHR24421">
    <property type="entry name" value="NITRATE/NITRITE SENSOR PROTEIN NARX-RELATED"/>
    <property type="match status" value="1"/>
</dbReference>
<dbReference type="PANTHER" id="PTHR24421:SF10">
    <property type="entry name" value="NITRATE_NITRITE SENSOR PROTEIN NARQ"/>
    <property type="match status" value="1"/>
</dbReference>
<dbReference type="Proteomes" id="UP000798602">
    <property type="component" value="Unassembled WGS sequence"/>
</dbReference>
<evidence type="ECO:0000313" key="12">
    <source>
        <dbReference type="Proteomes" id="UP000798602"/>
    </source>
</evidence>
<evidence type="ECO:0000256" key="8">
    <source>
        <dbReference type="ARBA" id="ARBA00023012"/>
    </source>
</evidence>
<dbReference type="InterPro" id="IPR050482">
    <property type="entry name" value="Sensor_HK_TwoCompSys"/>
</dbReference>
<dbReference type="Gene3D" id="1.20.5.1930">
    <property type="match status" value="1"/>
</dbReference>
<dbReference type="EMBL" id="JAABLM010000007">
    <property type="protein sequence ID" value="NBL64995.1"/>
    <property type="molecule type" value="Genomic_DNA"/>
</dbReference>
<evidence type="ECO:0000256" key="9">
    <source>
        <dbReference type="SAM" id="Phobius"/>
    </source>
</evidence>
<dbReference type="GO" id="GO:0016301">
    <property type="term" value="F:kinase activity"/>
    <property type="evidence" value="ECO:0007669"/>
    <property type="project" value="UniProtKB-KW"/>
</dbReference>
<reference evidence="12" key="1">
    <citation type="submission" date="2020-01" db="EMBL/GenBank/DDBJ databases">
        <title>Sphingomonas sp. strain CSW-10.</title>
        <authorList>
            <person name="Chen W.-M."/>
        </authorList>
    </citation>
    <scope>NUCLEOTIDE SEQUENCE [LARGE SCALE GENOMIC DNA]</scope>
    <source>
        <strain evidence="12">NST-5</strain>
    </source>
</reference>
<comment type="catalytic activity">
    <reaction evidence="1">
        <text>ATP + protein L-histidine = ADP + protein N-phospho-L-histidine.</text>
        <dbReference type="EC" id="2.7.13.3"/>
    </reaction>
</comment>
<keyword evidence="9" id="KW-1133">Transmembrane helix</keyword>
<feature type="transmembrane region" description="Helical" evidence="9">
    <location>
        <begin position="6"/>
        <end position="32"/>
    </location>
</feature>
<keyword evidence="3" id="KW-0597">Phosphoprotein</keyword>
<evidence type="ECO:0000256" key="6">
    <source>
        <dbReference type="ARBA" id="ARBA00022777"/>
    </source>
</evidence>
<dbReference type="SMART" id="SM00387">
    <property type="entry name" value="HATPase_c"/>
    <property type="match status" value="1"/>
</dbReference>
<name>A0ABW9ZD31_9FLAO</name>